<evidence type="ECO:0000313" key="2">
    <source>
        <dbReference type="EMBL" id="RVW50367.1"/>
    </source>
</evidence>
<reference evidence="2 3" key="1">
    <citation type="journal article" date="2018" name="PLoS Genet.">
        <title>Population sequencing reveals clonal diversity and ancestral inbreeding in the grapevine cultivar Chardonnay.</title>
        <authorList>
            <person name="Roach M.J."/>
            <person name="Johnson D.L."/>
            <person name="Bohlmann J."/>
            <person name="van Vuuren H.J."/>
            <person name="Jones S.J."/>
            <person name="Pretorius I.S."/>
            <person name="Schmidt S.A."/>
            <person name="Borneman A.R."/>
        </authorList>
    </citation>
    <scope>NUCLEOTIDE SEQUENCE [LARGE SCALE GENOMIC DNA]</scope>
    <source>
        <strain evidence="3">cv. Chardonnay</strain>
        <tissue evidence="2">Leaf</tissue>
    </source>
</reference>
<feature type="domain" description="Reverse transcriptase Ty1/copia-type" evidence="1">
    <location>
        <begin position="2"/>
        <end position="46"/>
    </location>
</feature>
<evidence type="ECO:0000259" key="1">
    <source>
        <dbReference type="Pfam" id="PF07727"/>
    </source>
</evidence>
<dbReference type="Pfam" id="PF07727">
    <property type="entry name" value="RVT_2"/>
    <property type="match status" value="1"/>
</dbReference>
<protein>
    <submittedName>
        <fullName evidence="2">Retrovirus-related Pol polyprotein from transposon TNT 1-94</fullName>
    </submittedName>
</protein>
<dbReference type="Proteomes" id="UP000288805">
    <property type="component" value="Unassembled WGS sequence"/>
</dbReference>
<name>A0A438ERS1_VITVI</name>
<accession>A0A438ERS1</accession>
<dbReference type="AlphaFoldDB" id="A0A438ERS1"/>
<dbReference type="InterPro" id="IPR013103">
    <property type="entry name" value="RVT_2"/>
</dbReference>
<comment type="caution">
    <text evidence="2">The sequence shown here is derived from an EMBL/GenBank/DDBJ whole genome shotgun (WGS) entry which is preliminary data.</text>
</comment>
<sequence length="173" mass="19959">MNTVRILLSLVANYDWELQQYDVKNAFLHGDIEEEIYMEIPLGFGVRGVTTLLVYVDDIIVTENDLKERKALRCQLTKEFEIKDLSKIKIAELQKQVKTWPWTRGCTRGLLEDSFISPIQGRILLTQWSRWWKPGHLGEQESNCGCKVRSDGSMRLYCDDKSAINIAHNPVAT</sequence>
<evidence type="ECO:0000313" key="3">
    <source>
        <dbReference type="Proteomes" id="UP000288805"/>
    </source>
</evidence>
<proteinExistence type="predicted"/>
<gene>
    <name evidence="2" type="primary">POLX_1898</name>
    <name evidence="2" type="ORF">CK203_086382</name>
</gene>
<organism evidence="2 3">
    <name type="scientific">Vitis vinifera</name>
    <name type="common">Grape</name>
    <dbReference type="NCBI Taxonomy" id="29760"/>
    <lineage>
        <taxon>Eukaryota</taxon>
        <taxon>Viridiplantae</taxon>
        <taxon>Streptophyta</taxon>
        <taxon>Embryophyta</taxon>
        <taxon>Tracheophyta</taxon>
        <taxon>Spermatophyta</taxon>
        <taxon>Magnoliopsida</taxon>
        <taxon>eudicotyledons</taxon>
        <taxon>Gunneridae</taxon>
        <taxon>Pentapetalae</taxon>
        <taxon>rosids</taxon>
        <taxon>Vitales</taxon>
        <taxon>Vitaceae</taxon>
        <taxon>Viteae</taxon>
        <taxon>Vitis</taxon>
    </lineage>
</organism>
<dbReference type="EMBL" id="QGNW01001202">
    <property type="protein sequence ID" value="RVW50367.1"/>
    <property type="molecule type" value="Genomic_DNA"/>
</dbReference>